<evidence type="ECO:0000259" key="8">
    <source>
        <dbReference type="Pfam" id="PF00962"/>
    </source>
</evidence>
<keyword evidence="3" id="KW-0479">Metal-binding</keyword>
<comment type="cofactor">
    <cofactor evidence="1">
        <name>Zn(2+)</name>
        <dbReference type="ChEBI" id="CHEBI:29105"/>
    </cofactor>
</comment>
<evidence type="ECO:0000313" key="9">
    <source>
        <dbReference type="EMBL" id="KAK3213601.1"/>
    </source>
</evidence>
<evidence type="ECO:0000256" key="3">
    <source>
        <dbReference type="ARBA" id="ARBA00022723"/>
    </source>
</evidence>
<dbReference type="InterPro" id="IPR032466">
    <property type="entry name" value="Metal_Hydrolase"/>
</dbReference>
<dbReference type="GO" id="GO:0004000">
    <property type="term" value="F:adenosine deaminase activity"/>
    <property type="evidence" value="ECO:0007669"/>
    <property type="project" value="TreeGrafter"/>
</dbReference>
<evidence type="ECO:0000256" key="4">
    <source>
        <dbReference type="ARBA" id="ARBA00022801"/>
    </source>
</evidence>
<evidence type="ECO:0000256" key="1">
    <source>
        <dbReference type="ARBA" id="ARBA00001947"/>
    </source>
</evidence>
<reference evidence="9 10" key="1">
    <citation type="submission" date="2021-02" db="EMBL/GenBank/DDBJ databases">
        <title>Genome assembly of Pseudopithomyces chartarum.</title>
        <authorList>
            <person name="Jauregui R."/>
            <person name="Singh J."/>
            <person name="Voisey C."/>
        </authorList>
    </citation>
    <scope>NUCLEOTIDE SEQUENCE [LARGE SCALE GENOMIC DNA]</scope>
    <source>
        <strain evidence="9 10">AGR01</strain>
    </source>
</reference>
<comment type="caution">
    <text evidence="9">The sequence shown here is derived from an EMBL/GenBank/DDBJ whole genome shotgun (WGS) entry which is preliminary data.</text>
</comment>
<keyword evidence="4" id="KW-0378">Hydrolase</keyword>
<dbReference type="SUPFAM" id="SSF51556">
    <property type="entry name" value="Metallo-dependent hydrolases"/>
    <property type="match status" value="1"/>
</dbReference>
<dbReference type="InterPro" id="IPR006330">
    <property type="entry name" value="Ado/ade_deaminase"/>
</dbReference>
<dbReference type="Pfam" id="PF00962">
    <property type="entry name" value="A_deaminase"/>
    <property type="match status" value="1"/>
</dbReference>
<organism evidence="9 10">
    <name type="scientific">Pseudopithomyces chartarum</name>
    <dbReference type="NCBI Taxonomy" id="1892770"/>
    <lineage>
        <taxon>Eukaryota</taxon>
        <taxon>Fungi</taxon>
        <taxon>Dikarya</taxon>
        <taxon>Ascomycota</taxon>
        <taxon>Pezizomycotina</taxon>
        <taxon>Dothideomycetes</taxon>
        <taxon>Pleosporomycetidae</taxon>
        <taxon>Pleosporales</taxon>
        <taxon>Massarineae</taxon>
        <taxon>Didymosphaeriaceae</taxon>
        <taxon>Pseudopithomyces</taxon>
    </lineage>
</organism>
<evidence type="ECO:0000256" key="5">
    <source>
        <dbReference type="ARBA" id="ARBA00022833"/>
    </source>
</evidence>
<feature type="domain" description="Adenosine deaminase" evidence="8">
    <location>
        <begin position="6"/>
        <end position="329"/>
    </location>
</feature>
<dbReference type="PANTHER" id="PTHR11409:SF42">
    <property type="entry name" value="ADENOSINE DEAMINASE-LIKE PROTEIN"/>
    <property type="match status" value="1"/>
</dbReference>
<dbReference type="PANTHER" id="PTHR11409">
    <property type="entry name" value="ADENOSINE DEAMINASE"/>
    <property type="match status" value="1"/>
</dbReference>
<dbReference type="GO" id="GO:0046103">
    <property type="term" value="P:inosine biosynthetic process"/>
    <property type="evidence" value="ECO:0007669"/>
    <property type="project" value="TreeGrafter"/>
</dbReference>
<accession>A0AAN6M3G6</accession>
<comment type="similarity">
    <text evidence="2">Belongs to the metallo-dependent hydrolases superfamily. Adenosine and AMP deaminases family.</text>
</comment>
<keyword evidence="10" id="KW-1185">Reference proteome</keyword>
<comment type="catalytic activity">
    <reaction evidence="7">
        <text>N(6)-methyl-AMP + H2O + H(+) = IMP + methylamine</text>
        <dbReference type="Rhea" id="RHEA:16001"/>
        <dbReference type="ChEBI" id="CHEBI:15377"/>
        <dbReference type="ChEBI" id="CHEBI:15378"/>
        <dbReference type="ChEBI" id="CHEBI:58053"/>
        <dbReference type="ChEBI" id="CHEBI:59338"/>
        <dbReference type="ChEBI" id="CHEBI:144842"/>
    </reaction>
    <physiologicalReaction direction="left-to-right" evidence="7">
        <dbReference type="Rhea" id="RHEA:16002"/>
    </physiologicalReaction>
</comment>
<sequence>MLMSSKLHAHLTGSISRQCLHDIWAARQKQDPDLTLQDPLEAIPPDKVDYDVQTFFPLFSSYIYHLCDDLASIDSYSTRSVLADFQADGVVYIELRTTPRAIPARNIGKKHYVETIVNIIRKHNADKTNSMRAFLILSIDRRNTVAEAHAVVDLAIKYQSAGVVGVDLCGDPAKGNVGIYAQAFARAKAAGLKITLHFAEIAESGTDEELETLLSWNPDRIGHVIHVKDEFRKRIEEENIGVELCLSCNVHAKLTTGTYADHHFGYWSKTGVHLSLCTDDVGVFCSPLSEEYNLAATHFNLDRSALKELAQRPIDSIFTGSRERRRLRNIYEQWDG</sequence>
<dbReference type="GO" id="GO:0009117">
    <property type="term" value="P:nucleotide metabolic process"/>
    <property type="evidence" value="ECO:0007669"/>
    <property type="project" value="UniProtKB-KW"/>
</dbReference>
<evidence type="ECO:0000256" key="2">
    <source>
        <dbReference type="ARBA" id="ARBA00006676"/>
    </source>
</evidence>
<dbReference type="GO" id="GO:0046872">
    <property type="term" value="F:metal ion binding"/>
    <property type="evidence" value="ECO:0007669"/>
    <property type="project" value="UniProtKB-KW"/>
</dbReference>
<keyword evidence="5" id="KW-0862">Zinc</keyword>
<gene>
    <name evidence="9" type="ORF">GRF29_28g431742</name>
</gene>
<dbReference type="Proteomes" id="UP001280581">
    <property type="component" value="Unassembled WGS sequence"/>
</dbReference>
<protein>
    <recommendedName>
        <fullName evidence="8">Adenosine deaminase domain-containing protein</fullName>
    </recommendedName>
</protein>
<name>A0AAN6M3G6_9PLEO</name>
<dbReference type="EMBL" id="WVTA01000004">
    <property type="protein sequence ID" value="KAK3213601.1"/>
    <property type="molecule type" value="Genomic_DNA"/>
</dbReference>
<evidence type="ECO:0000313" key="10">
    <source>
        <dbReference type="Proteomes" id="UP001280581"/>
    </source>
</evidence>
<evidence type="ECO:0000256" key="7">
    <source>
        <dbReference type="ARBA" id="ARBA00048787"/>
    </source>
</evidence>
<dbReference type="GO" id="GO:0006154">
    <property type="term" value="P:adenosine catabolic process"/>
    <property type="evidence" value="ECO:0007669"/>
    <property type="project" value="TreeGrafter"/>
</dbReference>
<dbReference type="Gene3D" id="3.20.20.140">
    <property type="entry name" value="Metal-dependent hydrolases"/>
    <property type="match status" value="1"/>
</dbReference>
<evidence type="ECO:0000256" key="6">
    <source>
        <dbReference type="ARBA" id="ARBA00023080"/>
    </source>
</evidence>
<dbReference type="InterPro" id="IPR001365">
    <property type="entry name" value="A_deaminase_dom"/>
</dbReference>
<proteinExistence type="inferred from homology"/>
<dbReference type="AlphaFoldDB" id="A0AAN6M3G6"/>
<keyword evidence="6" id="KW-0546">Nucleotide metabolism</keyword>